<feature type="region of interest" description="Disordered" evidence="1">
    <location>
        <begin position="298"/>
        <end position="326"/>
    </location>
</feature>
<feature type="domain" description="Fatty acid desaturase" evidence="3">
    <location>
        <begin position="29"/>
        <end position="261"/>
    </location>
</feature>
<sequence>MGLRNPADYRSVLWVAIAITLVVIQYSDPSWVIYLSPISCYFAIAIGTVTHNHSHRQMFHSPRANQIFGQVLTFFYGYPQLMWVPTHNLNHHHFVNKPGDATATWRFTNKHNLLVALTYPLVSGYFQSGPIRDYVERVKSKKPGLYGRIRLQYALWLGLYIGAGILAAAMYHKQQTGLGMYLWFFAVILPAIMSTTVIMFFNFIQHVHTDAHSDHDHSRNFVGPVFNFLFFNNGYHTAHHENPAIHWSELKAAHEQIDEDINPQLNEKNLVWFMVRQYLLAPIFPSLGTVQIGNVPSDVPAGPTINDPESFSDDVGQESELVEASS</sequence>
<dbReference type="EMBL" id="VRLW01000001">
    <property type="protein sequence ID" value="KAA1261279.1"/>
    <property type="molecule type" value="Genomic_DNA"/>
</dbReference>
<dbReference type="PANTHER" id="PTHR36459">
    <property type="entry name" value="ORF"/>
    <property type="match status" value="1"/>
</dbReference>
<evidence type="ECO:0000256" key="1">
    <source>
        <dbReference type="SAM" id="MobiDB-lite"/>
    </source>
</evidence>
<dbReference type="AlphaFoldDB" id="A0A5B1CNB5"/>
<feature type="transmembrane region" description="Helical" evidence="2">
    <location>
        <begin position="183"/>
        <end position="204"/>
    </location>
</feature>
<accession>A0A5B1CNB5</accession>
<keyword evidence="2" id="KW-1133">Transmembrane helix</keyword>
<dbReference type="OrthoDB" id="8938484at2"/>
<protein>
    <submittedName>
        <fullName evidence="4">Fatty acid desaturase</fullName>
    </submittedName>
</protein>
<evidence type="ECO:0000313" key="5">
    <source>
        <dbReference type="Proteomes" id="UP000322699"/>
    </source>
</evidence>
<keyword evidence="2" id="KW-0472">Membrane</keyword>
<reference evidence="4 5" key="1">
    <citation type="submission" date="2019-08" db="EMBL/GenBank/DDBJ databases">
        <title>Deep-cultivation of Planctomycetes and their phenomic and genomic characterization uncovers novel biology.</title>
        <authorList>
            <person name="Wiegand S."/>
            <person name="Jogler M."/>
            <person name="Boedeker C."/>
            <person name="Pinto D."/>
            <person name="Vollmers J."/>
            <person name="Rivas-Marin E."/>
            <person name="Kohn T."/>
            <person name="Peeters S.H."/>
            <person name="Heuer A."/>
            <person name="Rast P."/>
            <person name="Oberbeckmann S."/>
            <person name="Bunk B."/>
            <person name="Jeske O."/>
            <person name="Meyerdierks A."/>
            <person name="Storesund J.E."/>
            <person name="Kallscheuer N."/>
            <person name="Luecker S."/>
            <person name="Lage O.M."/>
            <person name="Pohl T."/>
            <person name="Merkel B.J."/>
            <person name="Hornburger P."/>
            <person name="Mueller R.-W."/>
            <person name="Bruemmer F."/>
            <person name="Labrenz M."/>
            <person name="Spormann A.M."/>
            <person name="Op Den Camp H."/>
            <person name="Overmann J."/>
            <person name="Amann R."/>
            <person name="Jetten M.S.M."/>
            <person name="Mascher T."/>
            <person name="Medema M.H."/>
            <person name="Devos D.P."/>
            <person name="Kaster A.-K."/>
            <person name="Ovreas L."/>
            <person name="Rohde M."/>
            <person name="Galperin M.Y."/>
            <person name="Jogler C."/>
        </authorList>
    </citation>
    <scope>NUCLEOTIDE SEQUENCE [LARGE SCALE GENOMIC DNA]</scope>
    <source>
        <strain evidence="4 5">LF1</strain>
    </source>
</reference>
<name>A0A5B1CNB5_9BACT</name>
<evidence type="ECO:0000259" key="3">
    <source>
        <dbReference type="Pfam" id="PF00487"/>
    </source>
</evidence>
<comment type="caution">
    <text evidence="4">The sequence shown here is derived from an EMBL/GenBank/DDBJ whole genome shotgun (WGS) entry which is preliminary data.</text>
</comment>
<evidence type="ECO:0000256" key="2">
    <source>
        <dbReference type="SAM" id="Phobius"/>
    </source>
</evidence>
<feature type="transmembrane region" description="Helical" evidence="2">
    <location>
        <begin position="151"/>
        <end position="171"/>
    </location>
</feature>
<dbReference type="InterPro" id="IPR005804">
    <property type="entry name" value="FA_desaturase_dom"/>
</dbReference>
<dbReference type="GO" id="GO:0006629">
    <property type="term" value="P:lipid metabolic process"/>
    <property type="evidence" value="ECO:0007669"/>
    <property type="project" value="InterPro"/>
</dbReference>
<feature type="compositionally biased region" description="Acidic residues" evidence="1">
    <location>
        <begin position="310"/>
        <end position="326"/>
    </location>
</feature>
<organism evidence="4 5">
    <name type="scientific">Rubripirellula obstinata</name>
    <dbReference type="NCBI Taxonomy" id="406547"/>
    <lineage>
        <taxon>Bacteria</taxon>
        <taxon>Pseudomonadati</taxon>
        <taxon>Planctomycetota</taxon>
        <taxon>Planctomycetia</taxon>
        <taxon>Pirellulales</taxon>
        <taxon>Pirellulaceae</taxon>
        <taxon>Rubripirellula</taxon>
    </lineage>
</organism>
<proteinExistence type="predicted"/>
<gene>
    <name evidence="4" type="ORF">LF1_38260</name>
</gene>
<keyword evidence="5" id="KW-1185">Reference proteome</keyword>
<feature type="transmembrane region" description="Helical" evidence="2">
    <location>
        <begin position="32"/>
        <end position="50"/>
    </location>
</feature>
<dbReference type="RefSeq" id="WP_084422928.1">
    <property type="nucleotide sequence ID" value="NZ_LWSK01000137.1"/>
</dbReference>
<feature type="transmembrane region" description="Helical" evidence="2">
    <location>
        <begin position="7"/>
        <end position="26"/>
    </location>
</feature>
<keyword evidence="2" id="KW-0812">Transmembrane</keyword>
<dbReference type="Proteomes" id="UP000322699">
    <property type="component" value="Unassembled WGS sequence"/>
</dbReference>
<evidence type="ECO:0000313" key="4">
    <source>
        <dbReference type="EMBL" id="KAA1261279.1"/>
    </source>
</evidence>
<dbReference type="Pfam" id="PF00487">
    <property type="entry name" value="FA_desaturase"/>
    <property type="match status" value="1"/>
</dbReference>
<dbReference type="PANTHER" id="PTHR36459:SF1">
    <property type="entry name" value="FATTY ACID DESATURASE DOMAIN-CONTAINING PROTEIN-RELATED"/>
    <property type="match status" value="1"/>
</dbReference>